<dbReference type="InterPro" id="IPR002173">
    <property type="entry name" value="Carboh/pur_kinase_PfkB_CS"/>
</dbReference>
<keyword evidence="1 4" id="KW-0808">Transferase</keyword>
<dbReference type="AlphaFoldDB" id="A0A1J5QF78"/>
<keyword evidence="2 4" id="KW-0418">Kinase</keyword>
<proteinExistence type="predicted"/>
<feature type="domain" description="Carbohydrate kinase PfkB" evidence="3">
    <location>
        <begin position="34"/>
        <end position="290"/>
    </location>
</feature>
<dbReference type="EC" id="2.7.1.20" evidence="4"/>
<evidence type="ECO:0000256" key="2">
    <source>
        <dbReference type="ARBA" id="ARBA00022777"/>
    </source>
</evidence>
<evidence type="ECO:0000259" key="3">
    <source>
        <dbReference type="Pfam" id="PF00294"/>
    </source>
</evidence>
<reference evidence="4" key="1">
    <citation type="submission" date="2016-10" db="EMBL/GenBank/DDBJ databases">
        <title>Sequence of Gallionella enrichment culture.</title>
        <authorList>
            <person name="Poehlein A."/>
            <person name="Muehling M."/>
            <person name="Daniel R."/>
        </authorList>
    </citation>
    <scope>NUCLEOTIDE SEQUENCE</scope>
</reference>
<dbReference type="Gene3D" id="3.40.1190.20">
    <property type="match status" value="1"/>
</dbReference>
<evidence type="ECO:0000313" key="4">
    <source>
        <dbReference type="EMBL" id="OIQ82096.1"/>
    </source>
</evidence>
<protein>
    <submittedName>
        <fullName evidence="4">Adenosine kinase</fullName>
        <ecNumber evidence="4">2.7.1.20</ecNumber>
    </submittedName>
</protein>
<evidence type="ECO:0000256" key="1">
    <source>
        <dbReference type="ARBA" id="ARBA00022679"/>
    </source>
</evidence>
<dbReference type="CDD" id="cd01942">
    <property type="entry name" value="ribokinase_group_A"/>
    <property type="match status" value="1"/>
</dbReference>
<dbReference type="PROSITE" id="PS00583">
    <property type="entry name" value="PFKB_KINASES_1"/>
    <property type="match status" value="1"/>
</dbReference>
<organism evidence="4">
    <name type="scientific">mine drainage metagenome</name>
    <dbReference type="NCBI Taxonomy" id="410659"/>
    <lineage>
        <taxon>unclassified sequences</taxon>
        <taxon>metagenomes</taxon>
        <taxon>ecological metagenomes</taxon>
    </lineage>
</organism>
<dbReference type="Pfam" id="PF00294">
    <property type="entry name" value="PfkB"/>
    <property type="match status" value="1"/>
</dbReference>
<dbReference type="PANTHER" id="PTHR10584">
    <property type="entry name" value="SUGAR KINASE"/>
    <property type="match status" value="1"/>
</dbReference>
<dbReference type="EMBL" id="MLJW01000844">
    <property type="protein sequence ID" value="OIQ82096.1"/>
    <property type="molecule type" value="Genomic_DNA"/>
</dbReference>
<comment type="caution">
    <text evidence="4">The sequence shown here is derived from an EMBL/GenBank/DDBJ whole genome shotgun (WGS) entry which is preliminary data.</text>
</comment>
<name>A0A1J5QF78_9ZZZZ</name>
<accession>A0A1J5QF78</accession>
<dbReference type="InterPro" id="IPR011611">
    <property type="entry name" value="PfkB_dom"/>
</dbReference>
<sequence length="310" mass="33092">MSCLICGSLAYDTISDYPGRFADHILPDRIHRINVAFDIPTLRREFGGCAGNIAYTLRMLGGEPVVLAALGRDGGDYEARLDALGISRAHVHVSRELHTAQAHIMTDRDNNQITGFHPGAMLEAHLRPVPALPGLKLGIVAPDSRQAMLDHAAQMAAAELPFIFDPGQALPLFDADDLRVLVAQASWAVLNDYEAAMLLQRIGGDAEALAAQLRGLVVTRGAEGCEVYTQGRMTRVPALPAATVVDPTGCGDAFRGALLWALEQGWELVDACRLGNVLGACKIASAGPQNHVIDLAEALATMRRVYDAAA</sequence>
<dbReference type="GO" id="GO:0004001">
    <property type="term" value="F:adenosine kinase activity"/>
    <property type="evidence" value="ECO:0007669"/>
    <property type="project" value="UniProtKB-EC"/>
</dbReference>
<dbReference type="InterPro" id="IPR029056">
    <property type="entry name" value="Ribokinase-like"/>
</dbReference>
<gene>
    <name evidence="4" type="primary">adoK_7</name>
    <name evidence="4" type="ORF">GALL_361290</name>
</gene>
<dbReference type="PANTHER" id="PTHR10584:SF166">
    <property type="entry name" value="RIBOKINASE"/>
    <property type="match status" value="1"/>
</dbReference>
<dbReference type="SUPFAM" id="SSF53613">
    <property type="entry name" value="Ribokinase-like"/>
    <property type="match status" value="1"/>
</dbReference>